<dbReference type="RefSeq" id="XP_039134872.1">
    <property type="nucleotide sequence ID" value="XM_039278938.1"/>
</dbReference>
<evidence type="ECO:0000313" key="3">
    <source>
        <dbReference type="Proteomes" id="UP001515500"/>
    </source>
</evidence>
<organism evidence="3 4">
    <name type="scientific">Dioscorea cayennensis subsp. rotundata</name>
    <name type="common">White Guinea yam</name>
    <name type="synonym">Dioscorea rotundata</name>
    <dbReference type="NCBI Taxonomy" id="55577"/>
    <lineage>
        <taxon>Eukaryota</taxon>
        <taxon>Viridiplantae</taxon>
        <taxon>Streptophyta</taxon>
        <taxon>Embryophyta</taxon>
        <taxon>Tracheophyta</taxon>
        <taxon>Spermatophyta</taxon>
        <taxon>Magnoliopsida</taxon>
        <taxon>Liliopsida</taxon>
        <taxon>Dioscoreales</taxon>
        <taxon>Dioscoreaceae</taxon>
        <taxon>Dioscorea</taxon>
    </lineage>
</organism>
<sequence length="255" mass="28179">MQCLLLDGPWSVNGIILQLSPWKPFFEPTFAKLSSAAIWIQLHNLPVEFWEGETLEAIANQFGTLLKVDEFTAALTRSKFARICVDVDLSKPLSRGFWIGDDHHRVFVIVLYERLPTFCYSCGLIGHGTNSCNSSATPGAARPNPSRPVWQTGTGSSLKKQSASFQGVRPPHLPLFGSSLQPPFTSSSHPNPCSHSDLVEKISAALEVEGMEEDDCQDEDFSDEDDDNEMSEEEILPDSPDDDMTLARYQTEAGT</sequence>
<feature type="region of interest" description="Disordered" evidence="1">
    <location>
        <begin position="176"/>
        <end position="196"/>
    </location>
</feature>
<protein>
    <submittedName>
        <fullName evidence="4">Uncharacterized protein LOC120272174</fullName>
    </submittedName>
</protein>
<dbReference type="PANTHER" id="PTHR31286:SF180">
    <property type="entry name" value="OS10G0362600 PROTEIN"/>
    <property type="match status" value="1"/>
</dbReference>
<dbReference type="Proteomes" id="UP001515500">
    <property type="component" value="Chromosome 11"/>
</dbReference>
<feature type="region of interest" description="Disordered" evidence="1">
    <location>
        <begin position="210"/>
        <end position="255"/>
    </location>
</feature>
<gene>
    <name evidence="4" type="primary">LOC120272174</name>
</gene>
<feature type="region of interest" description="Disordered" evidence="1">
    <location>
        <begin position="134"/>
        <end position="156"/>
    </location>
</feature>
<accession>A0AB40C4Z9</accession>
<dbReference type="GeneID" id="120272174"/>
<name>A0AB40C4Z9_DIOCR</name>
<evidence type="ECO:0000313" key="4">
    <source>
        <dbReference type="RefSeq" id="XP_039134872.1"/>
    </source>
</evidence>
<dbReference type="InterPro" id="IPR025836">
    <property type="entry name" value="Zn_knuckle_CX2CX4HX4C"/>
</dbReference>
<reference evidence="4" key="1">
    <citation type="submission" date="2025-08" db="UniProtKB">
        <authorList>
            <consortium name="RefSeq"/>
        </authorList>
    </citation>
    <scope>IDENTIFICATION</scope>
</reference>
<dbReference type="InterPro" id="IPR040256">
    <property type="entry name" value="At4g02000-like"/>
</dbReference>
<feature type="domain" description="Zinc knuckle CX2CX4HX4C" evidence="2">
    <location>
        <begin position="112"/>
        <end position="133"/>
    </location>
</feature>
<dbReference type="PANTHER" id="PTHR31286">
    <property type="entry name" value="GLYCINE-RICH CELL WALL STRUCTURAL PROTEIN 1.8-LIKE"/>
    <property type="match status" value="1"/>
</dbReference>
<evidence type="ECO:0000259" key="2">
    <source>
        <dbReference type="Pfam" id="PF14392"/>
    </source>
</evidence>
<feature type="compositionally biased region" description="Acidic residues" evidence="1">
    <location>
        <begin position="210"/>
        <end position="244"/>
    </location>
</feature>
<proteinExistence type="predicted"/>
<dbReference type="AlphaFoldDB" id="A0AB40C4Z9"/>
<evidence type="ECO:0000256" key="1">
    <source>
        <dbReference type="SAM" id="MobiDB-lite"/>
    </source>
</evidence>
<dbReference type="Pfam" id="PF14392">
    <property type="entry name" value="zf-CCHC_4"/>
    <property type="match status" value="1"/>
</dbReference>
<keyword evidence="3" id="KW-1185">Reference proteome</keyword>
<feature type="compositionally biased region" description="Polar residues" evidence="1">
    <location>
        <begin position="178"/>
        <end position="194"/>
    </location>
</feature>